<dbReference type="InterPro" id="IPR033031">
    <property type="entry name" value="Scc2/Nipped-B"/>
</dbReference>
<dbReference type="eggNOG" id="KOG1020">
    <property type="taxonomic scope" value="Eukaryota"/>
</dbReference>
<evidence type="ECO:0000256" key="1">
    <source>
        <dbReference type="RuleBase" id="RU364107"/>
    </source>
</evidence>
<sequence>MIIEEVMNFDDEELQSIRFERFTTIQQPSENVGPTVELKGLEAFMFNAQPINESFYQDPSVSAPPEWSKLSVRKKYDSTNKKVMDDHNQKYVTKFNNLRKQGTSKKAKRKRDPEQDGSEERNRKVIKFSELELHQIAETTVKTFVLEFPINESQEGKVNVPIEKLEEVSDSLTKILESTKDVDTQEVANLQRICHKLLSENIEKIKNDININSFDDIANSLVIFSQSAIATEVLLEILNSSIEDKSLFWDGYLDSAIEFVTLVFQDLLLPISQFSMQESAQMEPLKYNIGRLFREVSNLLRHIGNYNSKSQLEDQALTRIEILLTQVLFEEKYQHDKKSMLSLLPMDSIKISAGLVFVDIFRSCKDQRPYLLNELILNFPKLSTNKANFRQFKIERGFSVQYFTVILVKFIQSIESEDIKVKDSGFEDTISICDQIAVHLTTITADKFSPTLRTIFDFIVEDLLVLLPYPEWSAVEFMLTSLAKQFLSVLKNSETVLQIEVYFLEILGLICERVVSLEKLGKSESNDDIKEMLKDFNCIRFDRQNSLQSLRSRWLKSTVNEEIQASFQQALEFKFQSSDMNDINKVHPVYTSFILGSGLNLICMNFLDSLGQFLNSPKVKIRTKAVKILVNISEVKPNLFRSKKIQEALSARLLDASPLVRDAVFDFIGKYVQAHPNEADNFCAPLCNALGDTGISVRKRATKFAKDLYPKLTRRYNKVEVACKLLKRMDDEEDSVRNISISALIELLFLPLVSHSCTPEERVMTISVLVDICNSGTKVLSNLEVLLERHVLNSPEKGVQDAKKKLIELILEFVNDESMNEKVLFKSGALLLLASCVKSQPNIFGQDQLIALQPLITDEAQTIDPSYGYTLRVLRYSLVHINSLQPSFLVPVQNFLFKRLSKLTFQELDEAIPSLWKLCDMNSTKPRMINSVIATLKFLYPYIENKQRRHEKGLGKLLQLLGFFGKYCNFQEFYDSFKNSGIGLKNNESVVSLILKYIMQFCDDSTEIKNRIIAISTLITVCTSYTKLFGSEEVIKIFDREMDSNDTKIVMAILRGLIDFLNEKDADAQKKAGYEEKSSADNKLDVRVFHGISSVNAVDGVCAGMVQRYLNKVLKLCLSSESQVSYLPIQFVKRALELGYANPKMCIATIMALESSNNEYIRKTGIEMHQDIYEKHESIIESSYREGVSLALSSKQESEILVQGDFFNLLYRIVSGSVSSSKKFMKALGKGMSIISTKEKDPRKKLVYSVFYANNIANLEFKSMEELFIITSHLRSYLVGFTADTSEEENVENSSSRNQEWLSIMAMMKLYNHLTYKYHILDSHIDDYDSHASEIDLKQTPKVLRDVKIDLSWIVENVEGENPEIITKCKEELKQLI</sequence>
<dbReference type="GO" id="GO:1990414">
    <property type="term" value="P:replication-born double-strand break repair via sister chromatid exchange"/>
    <property type="evidence" value="ECO:0007669"/>
    <property type="project" value="TreeGrafter"/>
</dbReference>
<dbReference type="STRING" id="619300.G3AEW7"/>
<dbReference type="OMA" id="FNSRHVL"/>
<dbReference type="InterPro" id="IPR016024">
    <property type="entry name" value="ARM-type_fold"/>
</dbReference>
<comment type="subcellular location">
    <subcellularLocation>
        <location evidence="1">Nucleus</location>
    </subcellularLocation>
</comment>
<dbReference type="GO" id="GO:0140588">
    <property type="term" value="P:chromatin looping"/>
    <property type="evidence" value="ECO:0007669"/>
    <property type="project" value="InterPro"/>
</dbReference>
<dbReference type="GO" id="GO:0061775">
    <property type="term" value="F:cohesin loader activity"/>
    <property type="evidence" value="ECO:0007669"/>
    <property type="project" value="InterPro"/>
</dbReference>
<dbReference type="HOGENOM" id="CLU_004334_0_0_1"/>
<dbReference type="SUPFAM" id="SSF48371">
    <property type="entry name" value="ARM repeat"/>
    <property type="match status" value="1"/>
</dbReference>
<dbReference type="Pfam" id="PF12830">
    <property type="entry name" value="Nipped-B_C"/>
    <property type="match status" value="1"/>
</dbReference>
<dbReference type="FunCoup" id="G3AEW7">
    <property type="interactions" value="233"/>
</dbReference>
<dbReference type="EMBL" id="GL996499">
    <property type="protein sequence ID" value="EGW35797.1"/>
    <property type="molecule type" value="Genomic_DNA"/>
</dbReference>
<dbReference type="GO" id="GO:0003682">
    <property type="term" value="F:chromatin binding"/>
    <property type="evidence" value="ECO:0007669"/>
    <property type="project" value="TreeGrafter"/>
</dbReference>
<dbReference type="PANTHER" id="PTHR21704">
    <property type="entry name" value="NIPPED-B-LIKE PROTEIN DELANGIN SCC2-RELATED"/>
    <property type="match status" value="1"/>
</dbReference>
<dbReference type="KEGG" id="spaa:SPAPADRAFT_147455"/>
<dbReference type="PANTHER" id="PTHR21704:SF18">
    <property type="entry name" value="NIPPED-B-LIKE PROTEIN"/>
    <property type="match status" value="1"/>
</dbReference>
<dbReference type="Pfam" id="PF20168">
    <property type="entry name" value="PDS5"/>
    <property type="match status" value="1"/>
</dbReference>
<reference evidence="4 5" key="1">
    <citation type="journal article" date="2011" name="Proc. Natl. Acad. Sci. U.S.A.">
        <title>Comparative genomics of xylose-fermenting fungi for enhanced biofuel production.</title>
        <authorList>
            <person name="Wohlbach D.J."/>
            <person name="Kuo A."/>
            <person name="Sato T.K."/>
            <person name="Potts K.M."/>
            <person name="Salamov A.A."/>
            <person name="LaButti K.M."/>
            <person name="Sun H."/>
            <person name="Clum A."/>
            <person name="Pangilinan J.L."/>
            <person name="Lindquist E.A."/>
            <person name="Lucas S."/>
            <person name="Lapidus A."/>
            <person name="Jin M."/>
            <person name="Gunawan C."/>
            <person name="Balan V."/>
            <person name="Dale B.E."/>
            <person name="Jeffries T.W."/>
            <person name="Zinkel R."/>
            <person name="Barry K.W."/>
            <person name="Grigoriev I.V."/>
            <person name="Gasch A.P."/>
        </authorList>
    </citation>
    <scope>NUCLEOTIDE SEQUENCE [LARGE SCALE GENOMIC DNA]</scope>
    <source>
        <strain evidence="5">NRRL Y-27907 / 11-Y1</strain>
    </source>
</reference>
<comment type="similarity">
    <text evidence="1">Belongs to the SCC2/Nipped-B family.</text>
</comment>
<keyword evidence="1" id="KW-0677">Repeat</keyword>
<feature type="domain" description="Sister chromatid cohesion C-terminal" evidence="3">
    <location>
        <begin position="1102"/>
        <end position="1276"/>
    </location>
</feature>
<evidence type="ECO:0000256" key="2">
    <source>
        <dbReference type="SAM" id="MobiDB-lite"/>
    </source>
</evidence>
<gene>
    <name evidence="4" type="ORF">SPAPADRAFT_147455</name>
</gene>
<dbReference type="InterPro" id="IPR024986">
    <property type="entry name" value="Nipped-B_C"/>
</dbReference>
<dbReference type="GeneID" id="18870753"/>
<dbReference type="Proteomes" id="UP000000709">
    <property type="component" value="Unassembled WGS sequence"/>
</dbReference>
<evidence type="ECO:0000259" key="3">
    <source>
        <dbReference type="Pfam" id="PF12830"/>
    </source>
</evidence>
<dbReference type="GO" id="GO:0090694">
    <property type="term" value="C:Scc2-Scc4 cohesin loading complex"/>
    <property type="evidence" value="ECO:0007669"/>
    <property type="project" value="TreeGrafter"/>
</dbReference>
<keyword evidence="5" id="KW-1185">Reference proteome</keyword>
<dbReference type="OrthoDB" id="418242at2759"/>
<dbReference type="RefSeq" id="XP_007373209.1">
    <property type="nucleotide sequence ID" value="XM_007373147.1"/>
</dbReference>
<dbReference type="InterPro" id="IPR011989">
    <property type="entry name" value="ARM-like"/>
</dbReference>
<organism evidence="5">
    <name type="scientific">Spathaspora passalidarum (strain NRRL Y-27907 / 11-Y1)</name>
    <dbReference type="NCBI Taxonomy" id="619300"/>
    <lineage>
        <taxon>Eukaryota</taxon>
        <taxon>Fungi</taxon>
        <taxon>Dikarya</taxon>
        <taxon>Ascomycota</taxon>
        <taxon>Saccharomycotina</taxon>
        <taxon>Pichiomycetes</taxon>
        <taxon>Debaryomycetaceae</taxon>
        <taxon>Spathaspora</taxon>
    </lineage>
</organism>
<feature type="compositionally biased region" description="Basic and acidic residues" evidence="2">
    <location>
        <begin position="111"/>
        <end position="123"/>
    </location>
</feature>
<protein>
    <recommendedName>
        <fullName evidence="1">Sister chromatid cohesion protein</fullName>
    </recommendedName>
</protein>
<dbReference type="InParanoid" id="G3AEW7"/>
<dbReference type="GO" id="GO:0034087">
    <property type="term" value="P:establishment of mitotic sister chromatid cohesion"/>
    <property type="evidence" value="ECO:0007669"/>
    <property type="project" value="TreeGrafter"/>
</dbReference>
<dbReference type="Gene3D" id="1.25.10.10">
    <property type="entry name" value="Leucine-rich Repeat Variant"/>
    <property type="match status" value="2"/>
</dbReference>
<evidence type="ECO:0000313" key="5">
    <source>
        <dbReference type="Proteomes" id="UP000000709"/>
    </source>
</evidence>
<evidence type="ECO:0000313" key="4">
    <source>
        <dbReference type="EMBL" id="EGW35797.1"/>
    </source>
</evidence>
<accession>G3AEW7</accession>
<keyword evidence="1" id="KW-0539">Nucleus</keyword>
<proteinExistence type="inferred from homology"/>
<keyword evidence="1" id="KW-0131">Cell cycle</keyword>
<dbReference type="GO" id="GO:0010468">
    <property type="term" value="P:regulation of gene expression"/>
    <property type="evidence" value="ECO:0007669"/>
    <property type="project" value="InterPro"/>
</dbReference>
<dbReference type="GO" id="GO:0071169">
    <property type="term" value="P:establishment of protein localization to chromatin"/>
    <property type="evidence" value="ECO:0007669"/>
    <property type="project" value="TreeGrafter"/>
</dbReference>
<feature type="region of interest" description="Disordered" evidence="2">
    <location>
        <begin position="93"/>
        <end position="123"/>
    </location>
</feature>
<name>G3AEW7_SPAPN</name>